<dbReference type="GO" id="GO:0016757">
    <property type="term" value="F:glycosyltransferase activity"/>
    <property type="evidence" value="ECO:0007669"/>
    <property type="project" value="UniProtKB-KW"/>
</dbReference>
<dbReference type="SUPFAM" id="SSF53756">
    <property type="entry name" value="UDP-Glycosyltransferase/glycogen phosphorylase"/>
    <property type="match status" value="1"/>
</dbReference>
<dbReference type="PANTHER" id="PTHR12526:SF638">
    <property type="entry name" value="SPORE COAT PROTEIN SA"/>
    <property type="match status" value="1"/>
</dbReference>
<keyword evidence="3" id="KW-0328">Glycosyltransferase</keyword>
<accession>A0ABV5JTJ0</accession>
<protein>
    <submittedName>
        <fullName evidence="3">Glycosyltransferase family 4 protein</fullName>
        <ecNumber evidence="3">2.4.-.-</ecNumber>
    </submittedName>
</protein>
<dbReference type="Gene3D" id="3.40.50.2000">
    <property type="entry name" value="Glycogen Phosphorylase B"/>
    <property type="match status" value="1"/>
</dbReference>
<sequence length="183" mass="19064">MTGTADRAPTVGILAALTPWKGQDILLEAIARCPGVTVEIAGGALPGEENYSRDLHERADRDDLRGRVRFLGHVDRSEVLGRWATAVSASVLPEAGPLGVLECMAAGLPVIATDHGGAAEYLSGGAGVLVPPGDPHSLAEAISALLADPERRDQIAETARARARTEHDIGHTLPAMVEALTEA</sequence>
<evidence type="ECO:0000313" key="4">
    <source>
        <dbReference type="Proteomes" id="UP001589700"/>
    </source>
</evidence>
<name>A0ABV5JTJ0_9ACTN</name>
<evidence type="ECO:0000313" key="3">
    <source>
        <dbReference type="EMBL" id="MFB9261061.1"/>
    </source>
</evidence>
<dbReference type="PANTHER" id="PTHR12526">
    <property type="entry name" value="GLYCOSYLTRANSFERASE"/>
    <property type="match status" value="1"/>
</dbReference>
<proteinExistence type="predicted"/>
<dbReference type="RefSeq" id="WP_182633081.1">
    <property type="nucleotide sequence ID" value="NZ_JAALDM010000222.1"/>
</dbReference>
<reference evidence="3 4" key="1">
    <citation type="submission" date="2024-09" db="EMBL/GenBank/DDBJ databases">
        <authorList>
            <person name="Sun Q."/>
            <person name="Mori K."/>
        </authorList>
    </citation>
    <scope>NUCLEOTIDE SEQUENCE [LARGE SCALE GENOMIC DNA]</scope>
    <source>
        <strain evidence="3 4">CCM 7659</strain>
    </source>
</reference>
<keyword evidence="1 3" id="KW-0808">Transferase</keyword>
<evidence type="ECO:0000259" key="2">
    <source>
        <dbReference type="Pfam" id="PF00534"/>
    </source>
</evidence>
<gene>
    <name evidence="3" type="ORF">ACFFVD_14775</name>
</gene>
<dbReference type="EC" id="2.4.-.-" evidence="3"/>
<dbReference type="Proteomes" id="UP001589700">
    <property type="component" value="Unassembled WGS sequence"/>
</dbReference>
<dbReference type="EMBL" id="JBHMDY010000013">
    <property type="protein sequence ID" value="MFB9261061.1"/>
    <property type="molecule type" value="Genomic_DNA"/>
</dbReference>
<comment type="caution">
    <text evidence="3">The sequence shown here is derived from an EMBL/GenBank/DDBJ whole genome shotgun (WGS) entry which is preliminary data.</text>
</comment>
<feature type="domain" description="Glycosyl transferase family 1" evidence="2">
    <location>
        <begin position="6"/>
        <end position="161"/>
    </location>
</feature>
<organism evidence="3 4">
    <name type="scientific">Dietzia aerolata</name>
    <dbReference type="NCBI Taxonomy" id="595984"/>
    <lineage>
        <taxon>Bacteria</taxon>
        <taxon>Bacillati</taxon>
        <taxon>Actinomycetota</taxon>
        <taxon>Actinomycetes</taxon>
        <taxon>Mycobacteriales</taxon>
        <taxon>Dietziaceae</taxon>
        <taxon>Dietzia</taxon>
    </lineage>
</organism>
<dbReference type="InterPro" id="IPR001296">
    <property type="entry name" value="Glyco_trans_1"/>
</dbReference>
<evidence type="ECO:0000256" key="1">
    <source>
        <dbReference type="ARBA" id="ARBA00022679"/>
    </source>
</evidence>
<keyword evidence="4" id="KW-1185">Reference proteome</keyword>
<dbReference type="CDD" id="cd03801">
    <property type="entry name" value="GT4_PimA-like"/>
    <property type="match status" value="1"/>
</dbReference>
<dbReference type="Pfam" id="PF00534">
    <property type="entry name" value="Glycos_transf_1"/>
    <property type="match status" value="1"/>
</dbReference>